<gene>
    <name evidence="1" type="ORF">PC115_g20836</name>
    <name evidence="2" type="ORF">PC117_g20873</name>
</gene>
<dbReference type="Proteomes" id="UP000774804">
    <property type="component" value="Unassembled WGS sequence"/>
</dbReference>
<name>A0A8T1BMC4_9STRA</name>
<accession>A0A8T1BMC4</accession>
<evidence type="ECO:0000313" key="2">
    <source>
        <dbReference type="EMBL" id="KAG2904949.1"/>
    </source>
</evidence>
<dbReference type="EMBL" id="RCMI01001376">
    <property type="protein sequence ID" value="KAG2885937.1"/>
    <property type="molecule type" value="Genomic_DNA"/>
</dbReference>
<protein>
    <submittedName>
        <fullName evidence="2">Uncharacterized protein</fullName>
    </submittedName>
</protein>
<comment type="caution">
    <text evidence="2">The sequence shown here is derived from an EMBL/GenBank/DDBJ whole genome shotgun (WGS) entry which is preliminary data.</text>
</comment>
<evidence type="ECO:0000313" key="3">
    <source>
        <dbReference type="Proteomes" id="UP000736787"/>
    </source>
</evidence>
<evidence type="ECO:0000313" key="1">
    <source>
        <dbReference type="EMBL" id="KAG2885937.1"/>
    </source>
</evidence>
<sequence>MPAHNPRGEPREASAAVYDSAADTLSSLQVPIVGSTPLTSLTPAVSGEIRLSTDDMISILPLTQSTTVLEATPTGRGRRKKAPQGPQLGLCLLGVQVKAKAHAQTVHCIPCRARSYRKHHREAVAGASML</sequence>
<reference evidence="2" key="1">
    <citation type="submission" date="2018-10" db="EMBL/GenBank/DDBJ databases">
        <title>Effector identification in a new, highly contiguous assembly of the strawberry crown rot pathogen Phytophthora cactorum.</title>
        <authorList>
            <person name="Armitage A.D."/>
            <person name="Nellist C.F."/>
            <person name="Bates H."/>
            <person name="Vickerstaff R.J."/>
            <person name="Harrison R.J."/>
        </authorList>
    </citation>
    <scope>NUCLEOTIDE SEQUENCE</scope>
    <source>
        <strain evidence="1">4032</strain>
        <strain evidence="2">4040</strain>
    </source>
</reference>
<dbReference type="Proteomes" id="UP000736787">
    <property type="component" value="Unassembled WGS sequence"/>
</dbReference>
<proteinExistence type="predicted"/>
<dbReference type="EMBL" id="RCMK01001004">
    <property type="protein sequence ID" value="KAG2904949.1"/>
    <property type="molecule type" value="Genomic_DNA"/>
</dbReference>
<organism evidence="2 3">
    <name type="scientific">Phytophthora cactorum</name>
    <dbReference type="NCBI Taxonomy" id="29920"/>
    <lineage>
        <taxon>Eukaryota</taxon>
        <taxon>Sar</taxon>
        <taxon>Stramenopiles</taxon>
        <taxon>Oomycota</taxon>
        <taxon>Peronosporomycetes</taxon>
        <taxon>Peronosporales</taxon>
        <taxon>Peronosporaceae</taxon>
        <taxon>Phytophthora</taxon>
    </lineage>
</organism>
<dbReference type="AlphaFoldDB" id="A0A8T1BMC4"/>